<dbReference type="KEGG" id="cle:Clole_0791"/>
<protein>
    <submittedName>
        <fullName evidence="2">Uncharacterized protein</fullName>
    </submittedName>
</protein>
<keyword evidence="1" id="KW-0472">Membrane</keyword>
<evidence type="ECO:0000313" key="2">
    <source>
        <dbReference type="EMBL" id="ADZ82524.1"/>
    </source>
</evidence>
<sequence length="44" mass="4943">MLRKALMLDEFKELCRGEPKLEILGDVLAGITAFVFIFALAVFL</sequence>
<gene>
    <name evidence="2" type="ordered locus">Clole_0791</name>
</gene>
<dbReference type="RefSeq" id="WP_013655825.1">
    <property type="nucleotide sequence ID" value="NC_015275.1"/>
</dbReference>
<feature type="transmembrane region" description="Helical" evidence="1">
    <location>
        <begin position="21"/>
        <end position="43"/>
    </location>
</feature>
<dbReference type="Proteomes" id="UP000008467">
    <property type="component" value="Chromosome"/>
</dbReference>
<name>F2JPH6_CELLD</name>
<dbReference type="AlphaFoldDB" id="F2JPH6"/>
<keyword evidence="3" id="KW-1185">Reference proteome</keyword>
<evidence type="ECO:0000313" key="3">
    <source>
        <dbReference type="Proteomes" id="UP000008467"/>
    </source>
</evidence>
<accession>F2JPH6</accession>
<dbReference type="STRING" id="642492.Clole_0791"/>
<keyword evidence="1" id="KW-0812">Transmembrane</keyword>
<evidence type="ECO:0000256" key="1">
    <source>
        <dbReference type="SAM" id="Phobius"/>
    </source>
</evidence>
<reference evidence="2 3" key="1">
    <citation type="journal article" date="2011" name="J. Bacteriol.">
        <title>Complete genome sequence of the cellulose-degrading bacterium Cellulosilyticum lentocellum.</title>
        <authorList>
            <consortium name="US DOE Joint Genome Institute"/>
            <person name="Miller D.A."/>
            <person name="Suen G."/>
            <person name="Bruce D."/>
            <person name="Copeland A."/>
            <person name="Cheng J.F."/>
            <person name="Detter C."/>
            <person name="Goodwin L.A."/>
            <person name="Han C.S."/>
            <person name="Hauser L.J."/>
            <person name="Land M.L."/>
            <person name="Lapidus A."/>
            <person name="Lucas S."/>
            <person name="Meincke L."/>
            <person name="Pitluck S."/>
            <person name="Tapia R."/>
            <person name="Teshima H."/>
            <person name="Woyke T."/>
            <person name="Fox B.G."/>
            <person name="Angert E.R."/>
            <person name="Currie C.R."/>
        </authorList>
    </citation>
    <scope>NUCLEOTIDE SEQUENCE [LARGE SCALE GENOMIC DNA]</scope>
    <source>
        <strain evidence="3">ATCC 49066 / DSM 5427 / NCIMB 11756 / RHM5</strain>
    </source>
</reference>
<dbReference type="EMBL" id="CP002582">
    <property type="protein sequence ID" value="ADZ82524.1"/>
    <property type="molecule type" value="Genomic_DNA"/>
</dbReference>
<proteinExistence type="predicted"/>
<dbReference type="HOGENOM" id="CLU_3214052_0_0_9"/>
<keyword evidence="1" id="KW-1133">Transmembrane helix</keyword>
<organism evidence="2 3">
    <name type="scientific">Cellulosilyticum lentocellum (strain ATCC 49066 / DSM 5427 / NCIMB 11756 / RHM5)</name>
    <name type="common">Clostridium lentocellum</name>
    <dbReference type="NCBI Taxonomy" id="642492"/>
    <lineage>
        <taxon>Bacteria</taxon>
        <taxon>Bacillati</taxon>
        <taxon>Bacillota</taxon>
        <taxon>Clostridia</taxon>
        <taxon>Lachnospirales</taxon>
        <taxon>Cellulosilyticaceae</taxon>
        <taxon>Cellulosilyticum</taxon>
    </lineage>
</organism>